<dbReference type="Pfam" id="PF02585">
    <property type="entry name" value="PIG-L"/>
    <property type="match status" value="1"/>
</dbReference>
<keyword evidence="2" id="KW-1185">Reference proteome</keyword>
<evidence type="ECO:0000313" key="2">
    <source>
        <dbReference type="Proteomes" id="UP000019141"/>
    </source>
</evidence>
<dbReference type="InterPro" id="IPR024078">
    <property type="entry name" value="LmbE-like_dom_sf"/>
</dbReference>
<accession>W4LRY1</accession>
<dbReference type="AlphaFoldDB" id="W4LRY1"/>
<protein>
    <recommendedName>
        <fullName evidence="3">GlcNAc-PI de-N-acetylase</fullName>
    </recommendedName>
</protein>
<gene>
    <name evidence="1" type="ORF">ETSY1_10345</name>
</gene>
<evidence type="ECO:0008006" key="3">
    <source>
        <dbReference type="Google" id="ProtNLM"/>
    </source>
</evidence>
<dbReference type="PANTHER" id="PTHR12993:SF11">
    <property type="entry name" value="N-ACETYLGLUCOSAMINYL-PHOSPHATIDYLINOSITOL DE-N-ACETYLASE"/>
    <property type="match status" value="1"/>
</dbReference>
<comment type="caution">
    <text evidence="1">The sequence shown here is derived from an EMBL/GenBank/DDBJ whole genome shotgun (WGS) entry which is preliminary data.</text>
</comment>
<dbReference type="Proteomes" id="UP000019141">
    <property type="component" value="Unassembled WGS sequence"/>
</dbReference>
<dbReference type="GO" id="GO:0016811">
    <property type="term" value="F:hydrolase activity, acting on carbon-nitrogen (but not peptide) bonds, in linear amides"/>
    <property type="evidence" value="ECO:0007669"/>
    <property type="project" value="TreeGrafter"/>
</dbReference>
<organism evidence="1 2">
    <name type="scientific">Entotheonella factor</name>
    <dbReference type="NCBI Taxonomy" id="1429438"/>
    <lineage>
        <taxon>Bacteria</taxon>
        <taxon>Pseudomonadati</taxon>
        <taxon>Nitrospinota/Tectimicrobiota group</taxon>
        <taxon>Candidatus Tectimicrobiota</taxon>
        <taxon>Candidatus Entotheonellia</taxon>
        <taxon>Candidatus Entotheonellales</taxon>
        <taxon>Candidatus Entotheonellaceae</taxon>
        <taxon>Candidatus Entotheonella</taxon>
    </lineage>
</organism>
<sequence length="295" mass="32494">MQDLNILFAFAHPDDEGFATGGTLAMLVDQGARIILVCATNGDVGEISDPALATPETLGHVRQEELRRAMAITGVQDIRFLNYRDSGMANTEDNQHPNALMQADPDQVVGQLVAMIRETRPQAIVTHDPTGGYGHPDHTTICQHATTAFRLAGDASAYPEQLSEAQPPWAPSLLYYVCFPRSTFRRMWQSMLDQGVTPPFASKEIDVLGTPDDEVTTVLDVGRFVDTKIASLNCHRTQIDPNGPFSQLPEALTRDIMRTEYYTLMVSETASIDVDVLAALPEASRAGMRERERFS</sequence>
<evidence type="ECO:0000313" key="1">
    <source>
        <dbReference type="EMBL" id="ETX00655.1"/>
    </source>
</evidence>
<dbReference type="Gene3D" id="3.40.50.10320">
    <property type="entry name" value="LmbE-like"/>
    <property type="match status" value="1"/>
</dbReference>
<name>W4LRY1_ENTF1</name>
<reference evidence="1 2" key="1">
    <citation type="journal article" date="2014" name="Nature">
        <title>An environmental bacterial taxon with a large and distinct metabolic repertoire.</title>
        <authorList>
            <person name="Wilson M.C."/>
            <person name="Mori T."/>
            <person name="Ruckert C."/>
            <person name="Uria A.R."/>
            <person name="Helf M.J."/>
            <person name="Takada K."/>
            <person name="Gernert C."/>
            <person name="Steffens U.A."/>
            <person name="Heycke N."/>
            <person name="Schmitt S."/>
            <person name="Rinke C."/>
            <person name="Helfrich E.J."/>
            <person name="Brachmann A.O."/>
            <person name="Gurgui C."/>
            <person name="Wakimoto T."/>
            <person name="Kracht M."/>
            <person name="Crusemann M."/>
            <person name="Hentschel U."/>
            <person name="Abe I."/>
            <person name="Matsunaga S."/>
            <person name="Kalinowski J."/>
            <person name="Takeyama H."/>
            <person name="Piel J."/>
        </authorList>
    </citation>
    <scope>NUCLEOTIDE SEQUENCE [LARGE SCALE GENOMIC DNA]</scope>
    <source>
        <strain evidence="2">TSY1</strain>
    </source>
</reference>
<dbReference type="EMBL" id="AZHW01000317">
    <property type="protein sequence ID" value="ETX00655.1"/>
    <property type="molecule type" value="Genomic_DNA"/>
</dbReference>
<dbReference type="InterPro" id="IPR003737">
    <property type="entry name" value="GlcNAc_PI_deacetylase-related"/>
</dbReference>
<dbReference type="PANTHER" id="PTHR12993">
    <property type="entry name" value="N-ACETYLGLUCOSAMINYL-PHOSPHATIDYLINOSITOL DE-N-ACETYLASE-RELATED"/>
    <property type="match status" value="1"/>
</dbReference>
<proteinExistence type="predicted"/>
<dbReference type="SUPFAM" id="SSF102588">
    <property type="entry name" value="LmbE-like"/>
    <property type="match status" value="1"/>
</dbReference>
<dbReference type="HOGENOM" id="CLU_049311_2_1_7"/>